<evidence type="ECO:0000313" key="3">
    <source>
        <dbReference type="EMBL" id="EDX78425.1"/>
    </source>
</evidence>
<dbReference type="Gene3D" id="2.30.180.10">
    <property type="entry name" value="FAS1 domain"/>
    <property type="match status" value="1"/>
</dbReference>
<keyword evidence="4" id="KW-1185">Reference proteome</keyword>
<feature type="signal peptide" evidence="1">
    <location>
        <begin position="1"/>
        <end position="27"/>
    </location>
</feature>
<dbReference type="InterPro" id="IPR000782">
    <property type="entry name" value="FAS1_domain"/>
</dbReference>
<dbReference type="HOGENOM" id="CLU_031281_4_0_3"/>
<dbReference type="PANTHER" id="PTHR10900:SF77">
    <property type="entry name" value="FI19380P1"/>
    <property type="match status" value="1"/>
</dbReference>
<organism evidence="3 4">
    <name type="scientific">Coleofasciculus chthonoplastes PCC 7420</name>
    <dbReference type="NCBI Taxonomy" id="118168"/>
    <lineage>
        <taxon>Bacteria</taxon>
        <taxon>Bacillati</taxon>
        <taxon>Cyanobacteriota</taxon>
        <taxon>Cyanophyceae</taxon>
        <taxon>Coleofasciculales</taxon>
        <taxon>Coleofasciculaceae</taxon>
        <taxon>Coleofasciculus</taxon>
    </lineage>
</organism>
<dbReference type="GO" id="GO:0005615">
    <property type="term" value="C:extracellular space"/>
    <property type="evidence" value="ECO:0007669"/>
    <property type="project" value="TreeGrafter"/>
</dbReference>
<dbReference type="AlphaFoldDB" id="B4VGW0"/>
<name>B4VGW0_9CYAN</name>
<dbReference type="eggNOG" id="COG2335">
    <property type="taxonomic scope" value="Bacteria"/>
</dbReference>
<protein>
    <submittedName>
        <fullName evidence="3">Fasciclin domain protein</fullName>
    </submittedName>
</protein>
<evidence type="ECO:0000313" key="4">
    <source>
        <dbReference type="Proteomes" id="UP000003835"/>
    </source>
</evidence>
<dbReference type="Pfam" id="PF02469">
    <property type="entry name" value="Fasciclin"/>
    <property type="match status" value="1"/>
</dbReference>
<evidence type="ECO:0000256" key="1">
    <source>
        <dbReference type="SAM" id="SignalP"/>
    </source>
</evidence>
<accession>B4VGW0</accession>
<evidence type="ECO:0000259" key="2">
    <source>
        <dbReference type="PROSITE" id="PS50213"/>
    </source>
</evidence>
<keyword evidence="1" id="KW-0732">Signal</keyword>
<gene>
    <name evidence="3" type="ORF">MC7420_7078</name>
</gene>
<dbReference type="FunFam" id="2.30.180.10:FF:000032">
    <property type="entry name" value="Fasciclin domain-containing protein, putative"/>
    <property type="match status" value="1"/>
</dbReference>
<feature type="domain" description="FAS1" evidence="2">
    <location>
        <begin position="55"/>
        <end position="190"/>
    </location>
</feature>
<dbReference type="SMART" id="SM00554">
    <property type="entry name" value="FAS1"/>
    <property type="match status" value="1"/>
</dbReference>
<dbReference type="STRING" id="118168.MC7420_7078"/>
<dbReference type="InterPro" id="IPR036378">
    <property type="entry name" value="FAS1_dom_sf"/>
</dbReference>
<dbReference type="PROSITE" id="PS50213">
    <property type="entry name" value="FAS1"/>
    <property type="match status" value="1"/>
</dbReference>
<dbReference type="SUPFAM" id="SSF82153">
    <property type="entry name" value="FAS1 domain"/>
    <property type="match status" value="1"/>
</dbReference>
<sequence length="192" mass="19933">MPARSFTSTLRKLTACLGLASLGTAIALPANSVTDSPRLLKAEPGLHLIAQRGVSNIADELETANDAFSTLTAAIKTAGLTSALANRRPITIFAPTDEAFAALPDGTVATLLQPQNRSRLTEILTYHVVPGNINTFGLTPGSTLRLTTLAGKPVTIRVSNASEVFVNGIPVVMADIPASNGMIHGLNGVLLP</sequence>
<dbReference type="EMBL" id="DS989841">
    <property type="protein sequence ID" value="EDX78425.1"/>
    <property type="molecule type" value="Genomic_DNA"/>
</dbReference>
<dbReference type="InterPro" id="IPR050904">
    <property type="entry name" value="Adhesion/Biosynth-related"/>
</dbReference>
<feature type="chain" id="PRO_5002827555" evidence="1">
    <location>
        <begin position="28"/>
        <end position="192"/>
    </location>
</feature>
<dbReference type="PANTHER" id="PTHR10900">
    <property type="entry name" value="PERIOSTIN-RELATED"/>
    <property type="match status" value="1"/>
</dbReference>
<proteinExistence type="predicted"/>
<dbReference type="RefSeq" id="WP_006097900.1">
    <property type="nucleotide sequence ID" value="NZ_DS989841.1"/>
</dbReference>
<reference evidence="3 4" key="1">
    <citation type="submission" date="2008-07" db="EMBL/GenBank/DDBJ databases">
        <authorList>
            <person name="Tandeau de Marsac N."/>
            <person name="Ferriera S."/>
            <person name="Johnson J."/>
            <person name="Kravitz S."/>
            <person name="Beeson K."/>
            <person name="Sutton G."/>
            <person name="Rogers Y.-H."/>
            <person name="Friedman R."/>
            <person name="Frazier M."/>
            <person name="Venter J.C."/>
        </authorList>
    </citation>
    <scope>NUCLEOTIDE SEQUENCE [LARGE SCALE GENOMIC DNA]</scope>
    <source>
        <strain evidence="3 4">PCC 7420</strain>
    </source>
</reference>
<dbReference type="Proteomes" id="UP000003835">
    <property type="component" value="Unassembled WGS sequence"/>
</dbReference>
<dbReference type="OrthoDB" id="9800666at2"/>